<dbReference type="PaxDb" id="6945-B7QN52"/>
<dbReference type="VEuPathDB" id="VectorBase:ISCW023892"/>
<evidence type="ECO:0007829" key="11">
    <source>
        <dbReference type="PeptideAtlas" id="B7QN52"/>
    </source>
</evidence>
<dbReference type="GO" id="GO:0046872">
    <property type="term" value="F:metal ion binding"/>
    <property type="evidence" value="ECO:0007669"/>
    <property type="project" value="UniProtKB-KW"/>
</dbReference>
<dbReference type="EMBL" id="DS976400">
    <property type="protein sequence ID" value="EEC20274.1"/>
    <property type="molecule type" value="Genomic_DNA"/>
</dbReference>
<comment type="similarity">
    <text evidence="1 6">Belongs to the peptidase M76 family.</text>
</comment>
<sequence length="265" mass="29987">LTFNAFQRNRANAMFIPGEKTKDSDNGAPKAETRTDSGFQYYPERRGGKMQESLLKVAVLGEGRDSVDHFWCERNVQKCFENSPLVKLMLSALKSAGCEVNIRRNVCCEPCDKAVTGGYDPELNQVVVCQNSARRRGMVQGILAHELLHMFDQCRAKMDLKNIDHLACTEIRAANLFHCSFMSAFLEGSASPFNIAKTHGECVKRKAVQSVIAVRGITEQEARAAVDKVFAKCYNDLEPVGRRLRRNSLDMERAYRERYHYGYCE</sequence>
<evidence type="ECO:0000313" key="9">
    <source>
        <dbReference type="EnsemblMetazoa" id="ISCW023892-PA"/>
    </source>
</evidence>
<dbReference type="KEGG" id="isc:8043765"/>
<dbReference type="InParanoid" id="B7QN52"/>
<evidence type="ECO:0000256" key="5">
    <source>
        <dbReference type="ARBA" id="ARBA00023049"/>
    </source>
</evidence>
<reference evidence="8 10" key="1">
    <citation type="submission" date="2008-03" db="EMBL/GenBank/DDBJ databases">
        <title>Annotation of Ixodes scapularis.</title>
        <authorList>
            <consortium name="Ixodes scapularis Genome Project Consortium"/>
            <person name="Caler E."/>
            <person name="Hannick L.I."/>
            <person name="Bidwell S."/>
            <person name="Joardar V."/>
            <person name="Thiagarajan M."/>
            <person name="Amedeo P."/>
            <person name="Galinsky K.J."/>
            <person name="Schobel S."/>
            <person name="Inman J."/>
            <person name="Hostetler J."/>
            <person name="Miller J."/>
            <person name="Hammond M."/>
            <person name="Megy K."/>
            <person name="Lawson D."/>
            <person name="Kodira C."/>
            <person name="Sutton G."/>
            <person name="Meyer J."/>
            <person name="Hill C.A."/>
            <person name="Birren B."/>
            <person name="Nene V."/>
            <person name="Collins F."/>
            <person name="Alarcon-Chaidez F."/>
            <person name="Wikel S."/>
            <person name="Strausberg R."/>
        </authorList>
    </citation>
    <scope>NUCLEOTIDE SEQUENCE [LARGE SCALE GENOMIC DNA]</scope>
    <source>
        <strain evidence="10">Wikel</strain>
        <strain evidence="8">Wikel colony</strain>
    </source>
</reference>
<dbReference type="EMBL" id="ABJB010566463">
    <property type="status" value="NOT_ANNOTATED_CDS"/>
    <property type="molecule type" value="Genomic_DNA"/>
</dbReference>
<name>B7QN52_IXOSC</name>
<dbReference type="GO" id="GO:0005739">
    <property type="term" value="C:mitochondrion"/>
    <property type="evidence" value="ECO:0007669"/>
    <property type="project" value="GOC"/>
</dbReference>
<keyword evidence="11" id="KW-1267">Proteomics identification</keyword>
<evidence type="ECO:0000256" key="6">
    <source>
        <dbReference type="RuleBase" id="RU364057"/>
    </source>
</evidence>
<keyword evidence="5 6" id="KW-0482">Metalloprotease</keyword>
<dbReference type="GO" id="GO:0033615">
    <property type="term" value="P:mitochondrial proton-transporting ATP synthase complex assembly"/>
    <property type="evidence" value="ECO:0000318"/>
    <property type="project" value="GO_Central"/>
</dbReference>
<dbReference type="PANTHER" id="PTHR21711">
    <property type="entry name" value="MITOCHONDRIAL INNER MEMBRANE PROTEASE"/>
    <property type="match status" value="1"/>
</dbReference>
<dbReference type="HOGENOM" id="CLU_079125_1_0_1"/>
<dbReference type="VEuPathDB" id="VectorBase:ISCP_013787"/>
<evidence type="ECO:0000256" key="7">
    <source>
        <dbReference type="SAM" id="MobiDB-lite"/>
    </source>
</evidence>
<feature type="compositionally biased region" description="Basic and acidic residues" evidence="7">
    <location>
        <begin position="19"/>
        <end position="35"/>
    </location>
</feature>
<dbReference type="GO" id="GO:0034982">
    <property type="term" value="P:mitochondrial protein processing"/>
    <property type="evidence" value="ECO:0000318"/>
    <property type="project" value="GO_Central"/>
</dbReference>
<protein>
    <recommendedName>
        <fullName evidence="6">Mitochondrial inner membrane protease ATP23</fullName>
        <ecNumber evidence="6">3.4.24.-</ecNumber>
    </recommendedName>
</protein>
<feature type="non-terminal residue" evidence="8">
    <location>
        <position position="1"/>
    </location>
</feature>
<evidence type="ECO:0000256" key="4">
    <source>
        <dbReference type="ARBA" id="ARBA00022801"/>
    </source>
</evidence>
<evidence type="ECO:0000256" key="1">
    <source>
        <dbReference type="ARBA" id="ARBA00009915"/>
    </source>
</evidence>
<keyword evidence="2 6" id="KW-0645">Protease</keyword>
<keyword evidence="4 6" id="KW-0378">Hydrolase</keyword>
<evidence type="ECO:0000313" key="8">
    <source>
        <dbReference type="EMBL" id="EEC20274.1"/>
    </source>
</evidence>
<dbReference type="AlphaFoldDB" id="B7QN52"/>
<dbReference type="PANTHER" id="PTHR21711:SF0">
    <property type="entry name" value="MITOCHONDRIAL INNER MEMBRANE PROTEASE ATP23 HOMOLOG"/>
    <property type="match status" value="1"/>
</dbReference>
<dbReference type="EnsemblMetazoa" id="ISCW023892-RA">
    <property type="protein sequence ID" value="ISCW023892-PA"/>
    <property type="gene ID" value="ISCW023892"/>
</dbReference>
<dbReference type="OrthoDB" id="285308at2759"/>
<dbReference type="VEuPathDB" id="VectorBase:ISCI023892"/>
<keyword evidence="3 6" id="KW-0479">Metal-binding</keyword>
<feature type="region of interest" description="Disordered" evidence="7">
    <location>
        <begin position="17"/>
        <end position="39"/>
    </location>
</feature>
<organism>
    <name type="scientific">Ixodes scapularis</name>
    <name type="common">Black-legged tick</name>
    <name type="synonym">Deer tick</name>
    <dbReference type="NCBI Taxonomy" id="6945"/>
    <lineage>
        <taxon>Eukaryota</taxon>
        <taxon>Metazoa</taxon>
        <taxon>Ecdysozoa</taxon>
        <taxon>Arthropoda</taxon>
        <taxon>Chelicerata</taxon>
        <taxon>Arachnida</taxon>
        <taxon>Acari</taxon>
        <taxon>Parasitiformes</taxon>
        <taxon>Ixodida</taxon>
        <taxon>Ixodoidea</taxon>
        <taxon>Ixodidae</taxon>
        <taxon>Ixodinae</taxon>
        <taxon>Ixodes</taxon>
    </lineage>
</organism>
<dbReference type="FunCoup" id="B7QN52">
    <property type="interactions" value="978"/>
</dbReference>
<evidence type="ECO:0000256" key="3">
    <source>
        <dbReference type="ARBA" id="ARBA00022723"/>
    </source>
</evidence>
<gene>
    <name evidence="9" type="primary">8043765</name>
    <name evidence="8" type="ORF">IscW_ISCW023892</name>
</gene>
<dbReference type="InterPro" id="IPR019165">
    <property type="entry name" value="Peptidase_M76_ATP23"/>
</dbReference>
<evidence type="ECO:0000256" key="2">
    <source>
        <dbReference type="ARBA" id="ARBA00022670"/>
    </source>
</evidence>
<dbReference type="STRING" id="6945.B7QN52"/>
<evidence type="ECO:0000313" key="10">
    <source>
        <dbReference type="Proteomes" id="UP000001555"/>
    </source>
</evidence>
<dbReference type="GO" id="GO:0004222">
    <property type="term" value="F:metalloendopeptidase activity"/>
    <property type="evidence" value="ECO:0007669"/>
    <property type="project" value="InterPro"/>
</dbReference>
<proteinExistence type="evidence at protein level"/>
<dbReference type="EMBL" id="ABJB011041770">
    <property type="status" value="NOT_ANNOTATED_CDS"/>
    <property type="molecule type" value="Genomic_DNA"/>
</dbReference>
<accession>B7QN52</accession>
<dbReference type="Pfam" id="PF09768">
    <property type="entry name" value="Peptidase_M76"/>
    <property type="match status" value="1"/>
</dbReference>
<dbReference type="Proteomes" id="UP000001555">
    <property type="component" value="Unassembled WGS sequence"/>
</dbReference>
<reference evidence="9" key="2">
    <citation type="submission" date="2020-05" db="UniProtKB">
        <authorList>
            <consortium name="EnsemblMetazoa"/>
        </authorList>
    </citation>
    <scope>IDENTIFICATION</scope>
    <source>
        <strain evidence="9">wikel</strain>
    </source>
</reference>
<keyword evidence="10" id="KW-1185">Reference proteome</keyword>
<dbReference type="EC" id="3.4.24.-" evidence="6"/>